<evidence type="ECO:0000313" key="3">
    <source>
        <dbReference type="Proteomes" id="UP000076727"/>
    </source>
</evidence>
<feature type="domain" description="Methyltransferase" evidence="1">
    <location>
        <begin position="70"/>
        <end position="167"/>
    </location>
</feature>
<name>A0A165N392_9APHY</name>
<sequence>MSSGDRTPQTFAAAIEHKERRYQSYPGSNYVLPSDAAEKERLALQHNLLLHVLENRLIIPNVVIEPEDHILESGAGSGTWLLDIFKAVPGSVVIHGLDIEPGLLPKGDPAVLSRGNVQFDIGSITSLPADWDSKFRLVHQRLLIAALRREEWERGIAEMFRVLTPGGWVQLEELGEWTAGPETAKFTALANSVAKAKDLVIDCALLIPDMLRRAGFANVTIEQKLIPLGSQGGRLAVDARNNWMGAFRGMKTPVLKAGGLGHVSSEAEYDSMMDAMEKEMEEMPTAEMQYYVFYAQKPLV</sequence>
<accession>A0A165N392</accession>
<dbReference type="SUPFAM" id="SSF53335">
    <property type="entry name" value="S-adenosyl-L-methionine-dependent methyltransferases"/>
    <property type="match status" value="1"/>
</dbReference>
<dbReference type="GO" id="GO:0032259">
    <property type="term" value="P:methylation"/>
    <property type="evidence" value="ECO:0007669"/>
    <property type="project" value="UniProtKB-KW"/>
</dbReference>
<dbReference type="OrthoDB" id="184880at2759"/>
<dbReference type="Proteomes" id="UP000076727">
    <property type="component" value="Unassembled WGS sequence"/>
</dbReference>
<dbReference type="AlphaFoldDB" id="A0A165N392"/>
<evidence type="ECO:0000259" key="1">
    <source>
        <dbReference type="Pfam" id="PF13649"/>
    </source>
</evidence>
<dbReference type="Pfam" id="PF13649">
    <property type="entry name" value="Methyltransf_25"/>
    <property type="match status" value="1"/>
</dbReference>
<dbReference type="EMBL" id="KV429089">
    <property type="protein sequence ID" value="KZT66458.1"/>
    <property type="molecule type" value="Genomic_DNA"/>
</dbReference>
<keyword evidence="2" id="KW-0489">Methyltransferase</keyword>
<protein>
    <submittedName>
        <fullName evidence="2">S-adenosyl-L-methionine-dependent methyltransferase</fullName>
    </submittedName>
</protein>
<proteinExistence type="predicted"/>
<dbReference type="InterPro" id="IPR041698">
    <property type="entry name" value="Methyltransf_25"/>
</dbReference>
<dbReference type="PANTHER" id="PTHR43591">
    <property type="entry name" value="METHYLTRANSFERASE"/>
    <property type="match status" value="1"/>
</dbReference>
<gene>
    <name evidence="2" type="ORF">DAEQUDRAFT_714980</name>
</gene>
<reference evidence="2 3" key="1">
    <citation type="journal article" date="2016" name="Mol. Biol. Evol.">
        <title>Comparative Genomics of Early-Diverging Mushroom-Forming Fungi Provides Insights into the Origins of Lignocellulose Decay Capabilities.</title>
        <authorList>
            <person name="Nagy L.G."/>
            <person name="Riley R."/>
            <person name="Tritt A."/>
            <person name="Adam C."/>
            <person name="Daum C."/>
            <person name="Floudas D."/>
            <person name="Sun H."/>
            <person name="Yadav J.S."/>
            <person name="Pangilinan J."/>
            <person name="Larsson K.H."/>
            <person name="Matsuura K."/>
            <person name="Barry K."/>
            <person name="Labutti K."/>
            <person name="Kuo R."/>
            <person name="Ohm R.A."/>
            <person name="Bhattacharya S.S."/>
            <person name="Shirouzu T."/>
            <person name="Yoshinaga Y."/>
            <person name="Martin F.M."/>
            <person name="Grigoriev I.V."/>
            <person name="Hibbett D.S."/>
        </authorList>
    </citation>
    <scope>NUCLEOTIDE SEQUENCE [LARGE SCALE GENOMIC DNA]</scope>
    <source>
        <strain evidence="2 3">L-15889</strain>
    </source>
</reference>
<dbReference type="InterPro" id="IPR029063">
    <property type="entry name" value="SAM-dependent_MTases_sf"/>
</dbReference>
<organism evidence="2 3">
    <name type="scientific">Daedalea quercina L-15889</name>
    <dbReference type="NCBI Taxonomy" id="1314783"/>
    <lineage>
        <taxon>Eukaryota</taxon>
        <taxon>Fungi</taxon>
        <taxon>Dikarya</taxon>
        <taxon>Basidiomycota</taxon>
        <taxon>Agaricomycotina</taxon>
        <taxon>Agaricomycetes</taxon>
        <taxon>Polyporales</taxon>
        <taxon>Fomitopsis</taxon>
    </lineage>
</organism>
<dbReference type="CDD" id="cd02440">
    <property type="entry name" value="AdoMet_MTases"/>
    <property type="match status" value="1"/>
</dbReference>
<evidence type="ECO:0000313" key="2">
    <source>
        <dbReference type="EMBL" id="KZT66458.1"/>
    </source>
</evidence>
<keyword evidence="3" id="KW-1185">Reference proteome</keyword>
<dbReference type="GO" id="GO:0008168">
    <property type="term" value="F:methyltransferase activity"/>
    <property type="evidence" value="ECO:0007669"/>
    <property type="project" value="UniProtKB-KW"/>
</dbReference>
<dbReference type="Gene3D" id="3.40.50.150">
    <property type="entry name" value="Vaccinia Virus protein VP39"/>
    <property type="match status" value="1"/>
</dbReference>
<keyword evidence="2" id="KW-0808">Transferase</keyword>
<dbReference type="STRING" id="1314783.A0A165N392"/>